<sequence length="190" mass="20667">MNTPTTTRKLSTFTGRGYDKGAHPLKIAAWVTIGDTITRSILCPPKLRATILRAFGATIAPHVLIRHNVRIHWPWKLTIGEHTWIGVGAWILNLEPVTIGSNVVISQEAMLCTGSHHANDPAFEFDNAPITIENGAWIATRATILRGVTIGTDATIGATTLVTKNVPPNTRVLAPLPTHHTPHTTEESTR</sequence>
<dbReference type="PANTHER" id="PTHR23416:SF23">
    <property type="entry name" value="ACETYLTRANSFERASE C18B11.09C-RELATED"/>
    <property type="match status" value="1"/>
</dbReference>
<gene>
    <name evidence="5" type="primary">lacA_2</name>
    <name evidence="5" type="ORF">NCTC7915_01534</name>
</gene>
<dbReference type="PANTHER" id="PTHR23416">
    <property type="entry name" value="SIALIC ACID SYNTHASE-RELATED"/>
    <property type="match status" value="1"/>
</dbReference>
<dbReference type="Pfam" id="PF14602">
    <property type="entry name" value="Hexapep_2"/>
    <property type="match status" value="1"/>
</dbReference>
<dbReference type="SUPFAM" id="SSF51161">
    <property type="entry name" value="Trimeric LpxA-like enzymes"/>
    <property type="match status" value="1"/>
</dbReference>
<dbReference type="Gene3D" id="2.160.10.10">
    <property type="entry name" value="Hexapeptide repeat proteins"/>
    <property type="match status" value="1"/>
</dbReference>
<evidence type="ECO:0000256" key="1">
    <source>
        <dbReference type="ARBA" id="ARBA00007274"/>
    </source>
</evidence>
<comment type="similarity">
    <text evidence="1">Belongs to the transferase hexapeptide repeat family.</text>
</comment>
<reference evidence="5 6" key="1">
    <citation type="submission" date="2018-06" db="EMBL/GenBank/DDBJ databases">
        <authorList>
            <consortium name="Pathogen Informatics"/>
            <person name="Doyle S."/>
        </authorList>
    </citation>
    <scope>NUCLEOTIDE SEQUENCE [LARGE SCALE GENOMIC DNA]</scope>
    <source>
        <strain evidence="5 6">NCTC7915</strain>
    </source>
</reference>
<dbReference type="InterPro" id="IPR011004">
    <property type="entry name" value="Trimer_LpxA-like_sf"/>
</dbReference>
<comment type="caution">
    <text evidence="5">The sequence shown here is derived from an EMBL/GenBank/DDBJ whole genome shotgun (WGS) entry which is preliminary data.</text>
</comment>
<evidence type="ECO:0000256" key="3">
    <source>
        <dbReference type="ARBA" id="ARBA00022737"/>
    </source>
</evidence>
<keyword evidence="3" id="KW-0677">Repeat</keyword>
<keyword evidence="5" id="KW-0012">Acyltransferase</keyword>
<dbReference type="Proteomes" id="UP000254118">
    <property type="component" value="Unassembled WGS sequence"/>
</dbReference>
<evidence type="ECO:0000313" key="5">
    <source>
        <dbReference type="EMBL" id="STD11196.1"/>
    </source>
</evidence>
<dbReference type="InterPro" id="IPR051159">
    <property type="entry name" value="Hexapeptide_acetyltransf"/>
</dbReference>
<dbReference type="CDD" id="cd05825">
    <property type="entry name" value="LbH_wcaF_like"/>
    <property type="match status" value="1"/>
</dbReference>
<evidence type="ECO:0000256" key="4">
    <source>
        <dbReference type="SAM" id="MobiDB-lite"/>
    </source>
</evidence>
<feature type="region of interest" description="Disordered" evidence="4">
    <location>
        <begin position="169"/>
        <end position="190"/>
    </location>
</feature>
<dbReference type="GO" id="GO:0005829">
    <property type="term" value="C:cytosol"/>
    <property type="evidence" value="ECO:0007669"/>
    <property type="project" value="TreeGrafter"/>
</dbReference>
<name>A0AA46H0T2_9MICO</name>
<dbReference type="RefSeq" id="WP_115031047.1">
    <property type="nucleotide sequence ID" value="NZ_UFYA01000001.1"/>
</dbReference>
<dbReference type="EC" id="2.3.1.18" evidence="5"/>
<dbReference type="PROSITE" id="PS00101">
    <property type="entry name" value="HEXAPEP_TRANSFERASES"/>
    <property type="match status" value="1"/>
</dbReference>
<accession>A0AA46H0T2</accession>
<dbReference type="GO" id="GO:0008870">
    <property type="term" value="F:galactoside O-acetyltransferase activity"/>
    <property type="evidence" value="ECO:0007669"/>
    <property type="project" value="UniProtKB-EC"/>
</dbReference>
<dbReference type="AlphaFoldDB" id="A0AA46H0T2"/>
<keyword evidence="2 5" id="KW-0808">Transferase</keyword>
<evidence type="ECO:0000313" key="6">
    <source>
        <dbReference type="Proteomes" id="UP000254118"/>
    </source>
</evidence>
<proteinExistence type="inferred from homology"/>
<dbReference type="InterPro" id="IPR001451">
    <property type="entry name" value="Hexapep"/>
</dbReference>
<organism evidence="5 6">
    <name type="scientific">Dermatophilus congolensis</name>
    <dbReference type="NCBI Taxonomy" id="1863"/>
    <lineage>
        <taxon>Bacteria</taxon>
        <taxon>Bacillati</taxon>
        <taxon>Actinomycetota</taxon>
        <taxon>Actinomycetes</taxon>
        <taxon>Micrococcales</taxon>
        <taxon>Dermatophilaceae</taxon>
        <taxon>Dermatophilus</taxon>
    </lineage>
</organism>
<dbReference type="InterPro" id="IPR018357">
    <property type="entry name" value="Hexapep_transf_CS"/>
</dbReference>
<protein>
    <submittedName>
        <fullName evidence="5">Galactoside O-acetyltransferase</fullName>
        <ecNumber evidence="5">2.3.1.18</ecNumber>
    </submittedName>
</protein>
<dbReference type="EMBL" id="UFYA01000001">
    <property type="protein sequence ID" value="STD11196.1"/>
    <property type="molecule type" value="Genomic_DNA"/>
</dbReference>
<dbReference type="Pfam" id="PF00132">
    <property type="entry name" value="Hexapep"/>
    <property type="match status" value="1"/>
</dbReference>
<evidence type="ECO:0000256" key="2">
    <source>
        <dbReference type="ARBA" id="ARBA00022679"/>
    </source>
</evidence>